<dbReference type="FunCoup" id="A0A5R8QFH3">
    <property type="interactions" value="459"/>
</dbReference>
<dbReference type="PROSITE" id="PS51371">
    <property type="entry name" value="CBS"/>
    <property type="match status" value="1"/>
</dbReference>
<dbReference type="Proteomes" id="UP000306912">
    <property type="component" value="Unassembled WGS sequence"/>
</dbReference>
<dbReference type="InterPro" id="IPR002550">
    <property type="entry name" value="CNNM"/>
</dbReference>
<evidence type="ECO:0000256" key="9">
    <source>
        <dbReference type="PROSITE-ProRule" id="PRU00703"/>
    </source>
</evidence>
<evidence type="ECO:0000256" key="6">
    <source>
        <dbReference type="ARBA" id="ARBA00022989"/>
    </source>
</evidence>
<dbReference type="GO" id="GO:0050660">
    <property type="term" value="F:flavin adenine dinucleotide binding"/>
    <property type="evidence" value="ECO:0007669"/>
    <property type="project" value="InterPro"/>
</dbReference>
<dbReference type="OrthoDB" id="9798188at2"/>
<keyword evidence="5" id="KW-0677">Repeat</keyword>
<dbReference type="AlphaFoldDB" id="A0A5R8QFH3"/>
<keyword evidence="8 10" id="KW-0472">Membrane</keyword>
<keyword evidence="6 10" id="KW-1133">Transmembrane helix</keyword>
<dbReference type="SMART" id="SM01091">
    <property type="entry name" value="CorC_HlyC"/>
    <property type="match status" value="1"/>
</dbReference>
<feature type="transmembrane region" description="Helical" evidence="11">
    <location>
        <begin position="55"/>
        <end position="76"/>
    </location>
</feature>
<keyword evidence="3" id="KW-1003">Cell membrane</keyword>
<dbReference type="InterPro" id="IPR005170">
    <property type="entry name" value="Transptr-assoc_dom"/>
</dbReference>
<evidence type="ECO:0000256" key="8">
    <source>
        <dbReference type="ARBA" id="ARBA00023136"/>
    </source>
</evidence>
<comment type="similarity">
    <text evidence="2">Belongs to the UPF0053 family.</text>
</comment>
<dbReference type="SMART" id="SM00116">
    <property type="entry name" value="CBS"/>
    <property type="match status" value="2"/>
</dbReference>
<evidence type="ECO:0000256" key="7">
    <source>
        <dbReference type="ARBA" id="ARBA00023122"/>
    </source>
</evidence>
<feature type="domain" description="CBS" evidence="12">
    <location>
        <begin position="215"/>
        <end position="274"/>
    </location>
</feature>
<dbReference type="InterPro" id="IPR016169">
    <property type="entry name" value="FAD-bd_PCMH_sub2"/>
</dbReference>
<feature type="transmembrane region" description="Helical" evidence="11">
    <location>
        <begin position="141"/>
        <end position="164"/>
    </location>
</feature>
<dbReference type="InterPro" id="IPR036318">
    <property type="entry name" value="FAD-bd_PCMH-like_sf"/>
</dbReference>
<comment type="caution">
    <text evidence="14">The sequence shown here is derived from an EMBL/GenBank/DDBJ whole genome shotgun (WGS) entry which is preliminary data.</text>
</comment>
<keyword evidence="7 9" id="KW-0129">CBS domain</keyword>
<feature type="domain" description="CNNM transmembrane" evidence="13">
    <location>
        <begin position="1"/>
        <end position="195"/>
    </location>
</feature>
<keyword evidence="4 10" id="KW-0812">Transmembrane</keyword>
<evidence type="ECO:0000313" key="15">
    <source>
        <dbReference type="Proteomes" id="UP000306912"/>
    </source>
</evidence>
<dbReference type="RefSeq" id="WP_138190428.1">
    <property type="nucleotide sequence ID" value="NZ_VBWP01000002.1"/>
</dbReference>
<evidence type="ECO:0000256" key="2">
    <source>
        <dbReference type="ARBA" id="ARBA00006337"/>
    </source>
</evidence>
<evidence type="ECO:0000256" key="10">
    <source>
        <dbReference type="PROSITE-ProRule" id="PRU01193"/>
    </source>
</evidence>
<dbReference type="EMBL" id="VBWP01000002">
    <property type="protein sequence ID" value="TLG76791.1"/>
    <property type="molecule type" value="Genomic_DNA"/>
</dbReference>
<dbReference type="InterPro" id="IPR046342">
    <property type="entry name" value="CBS_dom_sf"/>
</dbReference>
<reference evidence="14 15" key="1">
    <citation type="submission" date="2019-05" db="EMBL/GenBank/DDBJ databases">
        <title>Culicoidintestinum kansasii gen. nov., sp. nov. from the gastrointestinal tract of the biting midge, Culicoides sonorensis.</title>
        <authorList>
            <person name="Neupane S."/>
            <person name="Ghosh A."/>
            <person name="Gunther S."/>
            <person name="Martin K."/>
            <person name="Zurek L."/>
        </authorList>
    </citation>
    <scope>NUCLEOTIDE SEQUENCE [LARGE SCALE GENOMIC DNA]</scope>
    <source>
        <strain evidence="14 15">CS-1</strain>
    </source>
</reference>
<dbReference type="Pfam" id="PF01595">
    <property type="entry name" value="CNNM"/>
    <property type="match status" value="1"/>
</dbReference>
<dbReference type="CDD" id="cd04590">
    <property type="entry name" value="CBS_pair_CorC_HlyC_assoc"/>
    <property type="match status" value="1"/>
</dbReference>
<dbReference type="InParanoid" id="A0A5R8QFH3"/>
<evidence type="ECO:0000256" key="1">
    <source>
        <dbReference type="ARBA" id="ARBA00004651"/>
    </source>
</evidence>
<dbReference type="PANTHER" id="PTHR43099">
    <property type="entry name" value="UPF0053 PROTEIN YRKA"/>
    <property type="match status" value="1"/>
</dbReference>
<evidence type="ECO:0000313" key="14">
    <source>
        <dbReference type="EMBL" id="TLG76791.1"/>
    </source>
</evidence>
<gene>
    <name evidence="14" type="ORF">FEZ08_04015</name>
</gene>
<accession>A0A5R8QFH3</accession>
<dbReference type="Gene3D" id="3.30.465.10">
    <property type="match status" value="1"/>
</dbReference>
<dbReference type="Pfam" id="PF00571">
    <property type="entry name" value="CBS"/>
    <property type="match status" value="1"/>
</dbReference>
<dbReference type="PROSITE" id="PS51846">
    <property type="entry name" value="CNNM"/>
    <property type="match status" value="1"/>
</dbReference>
<dbReference type="Gene3D" id="3.10.580.10">
    <property type="entry name" value="CBS-domain"/>
    <property type="match status" value="1"/>
</dbReference>
<evidence type="ECO:0000259" key="13">
    <source>
        <dbReference type="PROSITE" id="PS51846"/>
    </source>
</evidence>
<dbReference type="Pfam" id="PF03471">
    <property type="entry name" value="CorC_HlyC"/>
    <property type="match status" value="1"/>
</dbReference>
<dbReference type="GO" id="GO:0005886">
    <property type="term" value="C:plasma membrane"/>
    <property type="evidence" value="ECO:0007669"/>
    <property type="project" value="UniProtKB-SubCell"/>
</dbReference>
<keyword evidence="15" id="KW-1185">Reference proteome</keyword>
<proteinExistence type="inferred from homology"/>
<dbReference type="InterPro" id="IPR051676">
    <property type="entry name" value="UPF0053_domain"/>
</dbReference>
<evidence type="ECO:0000256" key="5">
    <source>
        <dbReference type="ARBA" id="ARBA00022737"/>
    </source>
</evidence>
<evidence type="ECO:0000256" key="11">
    <source>
        <dbReference type="SAM" id="Phobius"/>
    </source>
</evidence>
<feature type="transmembrane region" description="Helical" evidence="11">
    <location>
        <begin position="6"/>
        <end position="26"/>
    </location>
</feature>
<name>A0A5R8QFH3_9FIRM</name>
<sequence>MELVIILVLIVLNGIFSMSEISLISIRKHKLEREAKQGNKSAKAALELAENPNNFLSTVQIGITLIGILTGVFSGASMGDELGKLLATIPMVGSYLAPLGPVIVILLVTYLTIVIGELVPKRLGLYASDRVAKLVAIPMKILSMLMKPFVWLLSISTQFLLWLMRIKDNDEIVSEEEIKAMIEESVEDGEIQDVEQHIVNRVFYLGDLTVRSILTSRKDVQVIRLEDTKRDIKKLIREYTHNVYPVVGEDFDDIKGVVDLPSILRNIDKKDFDINSLLVEPTFVREDTKVYDFLAQLKDTPHEFAFVFDAYGGVDGIVTGQSVLDELVYAPSFDNETTLIVEQEDGSFLVDGQCPIMDFLFCFDLDLLAREYTNVTTVNGLFINEFEHIPAAGEMLVWHNLRVTVKNVSETTIEQLVVEQLESISVEESL</sequence>
<dbReference type="PANTHER" id="PTHR43099:SF5">
    <property type="entry name" value="HLYC_CORC FAMILY TRANSPORTER"/>
    <property type="match status" value="1"/>
</dbReference>
<evidence type="ECO:0000259" key="12">
    <source>
        <dbReference type="PROSITE" id="PS51371"/>
    </source>
</evidence>
<dbReference type="InterPro" id="IPR000644">
    <property type="entry name" value="CBS_dom"/>
</dbReference>
<evidence type="ECO:0000256" key="3">
    <source>
        <dbReference type="ARBA" id="ARBA00022475"/>
    </source>
</evidence>
<dbReference type="SUPFAM" id="SSF54631">
    <property type="entry name" value="CBS-domain pair"/>
    <property type="match status" value="1"/>
</dbReference>
<feature type="transmembrane region" description="Helical" evidence="11">
    <location>
        <begin position="96"/>
        <end position="120"/>
    </location>
</feature>
<protein>
    <submittedName>
        <fullName evidence="14">HlyC/CorC family transporter</fullName>
    </submittedName>
</protein>
<dbReference type="Gene3D" id="3.90.1280.20">
    <property type="match status" value="1"/>
</dbReference>
<dbReference type="SUPFAM" id="SSF56176">
    <property type="entry name" value="FAD-binding/transporter-associated domain-like"/>
    <property type="match status" value="1"/>
</dbReference>
<dbReference type="InterPro" id="IPR044751">
    <property type="entry name" value="Ion_transp-like_CBS"/>
</dbReference>
<comment type="subcellular location">
    <subcellularLocation>
        <location evidence="1">Cell membrane</location>
        <topology evidence="1">Multi-pass membrane protein</topology>
    </subcellularLocation>
</comment>
<evidence type="ECO:0000256" key="4">
    <source>
        <dbReference type="ARBA" id="ARBA00022692"/>
    </source>
</evidence>
<organism evidence="14 15">
    <name type="scientific">Culicoidibacter larvae</name>
    <dbReference type="NCBI Taxonomy" id="2579976"/>
    <lineage>
        <taxon>Bacteria</taxon>
        <taxon>Bacillati</taxon>
        <taxon>Bacillota</taxon>
        <taxon>Culicoidibacteria</taxon>
        <taxon>Culicoidibacterales</taxon>
        <taxon>Culicoidibacteraceae</taxon>
        <taxon>Culicoidibacter</taxon>
    </lineage>
</organism>